<accession>A0A2S2PMA6</accession>
<proteinExistence type="predicted"/>
<keyword evidence="1" id="KW-0472">Membrane</keyword>
<organism evidence="2">
    <name type="scientific">Schizaphis graminum</name>
    <name type="common">Green bug aphid</name>
    <dbReference type="NCBI Taxonomy" id="13262"/>
    <lineage>
        <taxon>Eukaryota</taxon>
        <taxon>Metazoa</taxon>
        <taxon>Ecdysozoa</taxon>
        <taxon>Arthropoda</taxon>
        <taxon>Hexapoda</taxon>
        <taxon>Insecta</taxon>
        <taxon>Pterygota</taxon>
        <taxon>Neoptera</taxon>
        <taxon>Paraneoptera</taxon>
        <taxon>Hemiptera</taxon>
        <taxon>Sternorrhyncha</taxon>
        <taxon>Aphidomorpha</taxon>
        <taxon>Aphidoidea</taxon>
        <taxon>Aphididae</taxon>
        <taxon>Aphidini</taxon>
        <taxon>Schizaphis</taxon>
    </lineage>
</organism>
<feature type="transmembrane region" description="Helical" evidence="1">
    <location>
        <begin position="37"/>
        <end position="57"/>
    </location>
</feature>
<dbReference type="AlphaFoldDB" id="A0A2S2PMA6"/>
<feature type="transmembrane region" description="Helical" evidence="1">
    <location>
        <begin position="69"/>
        <end position="89"/>
    </location>
</feature>
<evidence type="ECO:0000313" key="2">
    <source>
        <dbReference type="EMBL" id="MBY30545.1"/>
    </source>
</evidence>
<sequence>MRMLPAQIDGDDDRGRILRYYNNETDRSISSRFAGPLAFVAAQITIIIIIIICTFFIRKKYALGEYNTYVYYIITVCILCSALSTLIPVKTAIIILHIVGTHCV</sequence>
<reference evidence="2" key="1">
    <citation type="submission" date="2018-04" db="EMBL/GenBank/DDBJ databases">
        <title>Transcriptome of Schizaphis graminum biotype I.</title>
        <authorList>
            <person name="Scully E.D."/>
            <person name="Geib S.M."/>
            <person name="Palmer N.A."/>
            <person name="Koch K."/>
            <person name="Bradshaw J."/>
            <person name="Heng-Moss T."/>
            <person name="Sarath G."/>
        </authorList>
    </citation>
    <scope>NUCLEOTIDE SEQUENCE</scope>
</reference>
<gene>
    <name evidence="2" type="ORF">g.56589</name>
</gene>
<evidence type="ECO:0000256" key="1">
    <source>
        <dbReference type="SAM" id="Phobius"/>
    </source>
</evidence>
<keyword evidence="1" id="KW-1133">Transmembrane helix</keyword>
<protein>
    <submittedName>
        <fullName evidence="2">Uncharacterized protein</fullName>
    </submittedName>
</protein>
<keyword evidence="1" id="KW-0812">Transmembrane</keyword>
<name>A0A2S2PMA6_SCHGA</name>
<dbReference type="EMBL" id="GGMR01017926">
    <property type="protein sequence ID" value="MBY30545.1"/>
    <property type="molecule type" value="Transcribed_RNA"/>
</dbReference>